<dbReference type="Pfam" id="PF00335">
    <property type="entry name" value="Tetraspanin"/>
    <property type="match status" value="1"/>
</dbReference>
<accession>A0A3B4BPP3</accession>
<keyword evidence="11" id="KW-1185">Reference proteome</keyword>
<reference evidence="10" key="3">
    <citation type="submission" date="2025-09" db="UniProtKB">
        <authorList>
            <consortium name="Ensembl"/>
        </authorList>
    </citation>
    <scope>IDENTIFICATION</scope>
</reference>
<proteinExistence type="inferred from homology"/>
<evidence type="ECO:0000256" key="9">
    <source>
        <dbReference type="RuleBase" id="RU361218"/>
    </source>
</evidence>
<comment type="subcellular location">
    <subcellularLocation>
        <location evidence="1">Endomembrane system</location>
        <topology evidence="1">Multi-pass membrane protein</topology>
    </subcellularLocation>
    <subcellularLocation>
        <location evidence="9">Membrane</location>
        <topology evidence="9">Multi-pass membrane protein</topology>
    </subcellularLocation>
</comment>
<comment type="function">
    <text evidence="8">Structural component of specialized membrane microdomains known as tetraspanin-enriched microdomains (TERMs), which act as platforms for receptor clustering and signaling. Participates thereby in diverse biological functions such as cell signal transduction, adhesion, migration and protein trafficking. Regulates neuronal differentiation in response to NGF by facilitating NGF-mediated activation of NTRK1/TRKA receptor tyrosine kinase and subsequent downstream signaling pathways. Plays a role in the inhibition of TNFalpha-induced apoptosis. Mechanistically, inhibits the NF-kappa-B signaling pathway by blocking phosphorylation of CHUK. Also promotes the stability of the thiamine transporter 1/SLC19A2 in intestinal epithelial cells leading to an increase of thiamine uptake process.</text>
</comment>
<dbReference type="GO" id="GO:0012505">
    <property type="term" value="C:endomembrane system"/>
    <property type="evidence" value="ECO:0007669"/>
    <property type="project" value="UniProtKB-SubCell"/>
</dbReference>
<sequence>EKMACSASRLYEAMRYLLIVLCALIFISGFVLVGLGAWIIYGASTLVYALGPYSVQLNMSYICIGVGAVLILTSLAGSCGAWKENRCCLMLFFIILTAVFVAEVVGTIFVWVYRELVGLVVWRATKESLQKLYMGPAAADPISAAWNTIMIKFKCCGFENSTEDFTNSAFSQATGLSYPKTCCIEKTSPACDGLNLAPDVIQPQSCYKKVISVIRDKSAVLGAAAGTICVIELASIILTMLLFVKLGVMQREERDM</sequence>
<dbReference type="PANTHER" id="PTHR19282:SF216">
    <property type="entry name" value="TETRASPANIN-1"/>
    <property type="match status" value="1"/>
</dbReference>
<reference evidence="10 11" key="1">
    <citation type="submission" date="2020-10" db="EMBL/GenBank/DDBJ databases">
        <title>Pygocentrus nattereri (red-bellied piranha) genome, fPygNat1, primary haplotype.</title>
        <authorList>
            <person name="Myers G."/>
            <person name="Meyer A."/>
            <person name="Karagic N."/>
            <person name="Pippel M."/>
            <person name="Winkler S."/>
            <person name="Tracey A."/>
            <person name="Wood J."/>
            <person name="Formenti G."/>
            <person name="Howe K."/>
            <person name="Fedrigo O."/>
            <person name="Jarvis E.D."/>
        </authorList>
    </citation>
    <scope>NUCLEOTIDE SEQUENCE [LARGE SCALE GENOMIC DNA]</scope>
</reference>
<keyword evidence="6" id="KW-0325">Glycoprotein</keyword>
<feature type="transmembrane region" description="Helical" evidence="9">
    <location>
        <begin position="89"/>
        <end position="113"/>
    </location>
</feature>
<evidence type="ECO:0000256" key="4">
    <source>
        <dbReference type="ARBA" id="ARBA00022989"/>
    </source>
</evidence>
<dbReference type="Gene3D" id="1.10.1450.10">
    <property type="entry name" value="Tetraspanin"/>
    <property type="match status" value="1"/>
</dbReference>
<dbReference type="Proteomes" id="UP001501920">
    <property type="component" value="Chromosome 14"/>
</dbReference>
<dbReference type="AlphaFoldDB" id="A0A3B4BPP3"/>
<keyword evidence="4 9" id="KW-1133">Transmembrane helix</keyword>
<dbReference type="GO" id="GO:0005886">
    <property type="term" value="C:plasma membrane"/>
    <property type="evidence" value="ECO:0007669"/>
    <property type="project" value="TreeGrafter"/>
</dbReference>
<evidence type="ECO:0000313" key="11">
    <source>
        <dbReference type="Proteomes" id="UP001501920"/>
    </source>
</evidence>
<dbReference type="PRINTS" id="PR00259">
    <property type="entry name" value="TMFOUR"/>
</dbReference>
<dbReference type="OMA" id="MEWNLVM"/>
<evidence type="ECO:0000256" key="3">
    <source>
        <dbReference type="ARBA" id="ARBA00022692"/>
    </source>
</evidence>
<name>A0A3B4BPP3_PYGNA</name>
<dbReference type="InterPro" id="IPR008952">
    <property type="entry name" value="Tetraspanin_EC2_sf"/>
</dbReference>
<evidence type="ECO:0000256" key="7">
    <source>
        <dbReference type="ARBA" id="ARBA00046464"/>
    </source>
</evidence>
<evidence type="ECO:0000256" key="1">
    <source>
        <dbReference type="ARBA" id="ARBA00004127"/>
    </source>
</evidence>
<organism evidence="10 11">
    <name type="scientific">Pygocentrus nattereri</name>
    <name type="common">Red-bellied piranha</name>
    <dbReference type="NCBI Taxonomy" id="42514"/>
    <lineage>
        <taxon>Eukaryota</taxon>
        <taxon>Metazoa</taxon>
        <taxon>Chordata</taxon>
        <taxon>Craniata</taxon>
        <taxon>Vertebrata</taxon>
        <taxon>Euteleostomi</taxon>
        <taxon>Actinopterygii</taxon>
        <taxon>Neopterygii</taxon>
        <taxon>Teleostei</taxon>
        <taxon>Ostariophysi</taxon>
        <taxon>Characiformes</taxon>
        <taxon>Characoidei</taxon>
        <taxon>Pygocentrus</taxon>
    </lineage>
</organism>
<reference evidence="10" key="2">
    <citation type="submission" date="2025-08" db="UniProtKB">
        <authorList>
            <consortium name="Ensembl"/>
        </authorList>
    </citation>
    <scope>IDENTIFICATION</scope>
</reference>
<comment type="subunit">
    <text evidence="7">Interacts with SLC19A2. Interacts with NTRK1/TRKA.</text>
</comment>
<dbReference type="STRING" id="42514.ENSPNAP00000001727"/>
<dbReference type="PANTHER" id="PTHR19282">
    <property type="entry name" value="TETRASPANIN"/>
    <property type="match status" value="1"/>
</dbReference>
<feature type="transmembrane region" description="Helical" evidence="9">
    <location>
        <begin position="219"/>
        <end position="244"/>
    </location>
</feature>
<dbReference type="InterPro" id="IPR018499">
    <property type="entry name" value="Tetraspanin/Peripherin"/>
</dbReference>
<dbReference type="InterPro" id="IPR000301">
    <property type="entry name" value="Tetraspanin_animals"/>
</dbReference>
<dbReference type="GeneTree" id="ENSGT00940000164506"/>
<keyword evidence="5 9" id="KW-0472">Membrane</keyword>
<dbReference type="PIRSF" id="PIRSF002419">
    <property type="entry name" value="Tetraspanin"/>
    <property type="match status" value="1"/>
</dbReference>
<evidence type="ECO:0000313" key="10">
    <source>
        <dbReference type="Ensembl" id="ENSPNAP00000001727.2"/>
    </source>
</evidence>
<evidence type="ECO:0000256" key="2">
    <source>
        <dbReference type="ARBA" id="ARBA00006840"/>
    </source>
</evidence>
<dbReference type="Ensembl" id="ENSPNAT00000011654.2">
    <property type="protein sequence ID" value="ENSPNAP00000001727.2"/>
    <property type="gene ID" value="ENSPNAG00000000910.2"/>
</dbReference>
<feature type="transmembrane region" description="Helical" evidence="9">
    <location>
        <begin position="16"/>
        <end position="39"/>
    </location>
</feature>
<evidence type="ECO:0000256" key="6">
    <source>
        <dbReference type="ARBA" id="ARBA00023180"/>
    </source>
</evidence>
<protein>
    <recommendedName>
        <fullName evidence="9">Tetraspanin</fullName>
    </recommendedName>
</protein>
<evidence type="ECO:0000256" key="8">
    <source>
        <dbReference type="ARBA" id="ARBA00054958"/>
    </source>
</evidence>
<evidence type="ECO:0000256" key="5">
    <source>
        <dbReference type="ARBA" id="ARBA00023136"/>
    </source>
</evidence>
<feature type="transmembrane region" description="Helical" evidence="9">
    <location>
        <begin position="59"/>
        <end position="82"/>
    </location>
</feature>
<dbReference type="SUPFAM" id="SSF48652">
    <property type="entry name" value="Tetraspanin"/>
    <property type="match status" value="1"/>
</dbReference>
<keyword evidence="3 9" id="KW-0812">Transmembrane</keyword>
<comment type="similarity">
    <text evidence="2 9">Belongs to the tetraspanin (TM4SF) family.</text>
</comment>